<gene>
    <name evidence="3" type="ORF">ACFQ4H_02545</name>
</gene>
<accession>A0ABW3Y828</accession>
<dbReference type="PRINTS" id="PR00359">
    <property type="entry name" value="BP450"/>
</dbReference>
<dbReference type="InterPro" id="IPR036396">
    <property type="entry name" value="Cyt_P450_sf"/>
</dbReference>
<dbReference type="Gene3D" id="1.10.630.10">
    <property type="entry name" value="Cytochrome P450"/>
    <property type="match status" value="1"/>
</dbReference>
<keyword evidence="2" id="KW-0408">Iron</keyword>
<dbReference type="Pfam" id="PF00067">
    <property type="entry name" value="p450"/>
    <property type="match status" value="2"/>
</dbReference>
<dbReference type="CDD" id="cd11031">
    <property type="entry name" value="Cyp158A-like"/>
    <property type="match status" value="1"/>
</dbReference>
<keyword evidence="4" id="KW-1185">Reference proteome</keyword>
<comment type="caution">
    <text evidence="3">The sequence shown here is derived from an EMBL/GenBank/DDBJ whole genome shotgun (WGS) entry which is preliminary data.</text>
</comment>
<dbReference type="SUPFAM" id="SSF48264">
    <property type="entry name" value="Cytochrome P450"/>
    <property type="match status" value="1"/>
</dbReference>
<dbReference type="RefSeq" id="WP_377566468.1">
    <property type="nucleotide sequence ID" value="NZ_JBHTMP010000002.1"/>
</dbReference>
<keyword evidence="2" id="KW-0349">Heme</keyword>
<name>A0ABW3Y828_9ACTN</name>
<evidence type="ECO:0000313" key="4">
    <source>
        <dbReference type="Proteomes" id="UP001597260"/>
    </source>
</evidence>
<evidence type="ECO:0000256" key="2">
    <source>
        <dbReference type="RuleBase" id="RU000461"/>
    </source>
</evidence>
<evidence type="ECO:0000313" key="3">
    <source>
        <dbReference type="EMBL" id="MFD1319963.1"/>
    </source>
</evidence>
<protein>
    <submittedName>
        <fullName evidence="3">Cytochrome P450</fullName>
    </submittedName>
</protein>
<reference evidence="4" key="1">
    <citation type="journal article" date="2019" name="Int. J. Syst. Evol. Microbiol.">
        <title>The Global Catalogue of Microorganisms (GCM) 10K type strain sequencing project: providing services to taxonomists for standard genome sequencing and annotation.</title>
        <authorList>
            <consortium name="The Broad Institute Genomics Platform"/>
            <consortium name="The Broad Institute Genome Sequencing Center for Infectious Disease"/>
            <person name="Wu L."/>
            <person name="Ma J."/>
        </authorList>
    </citation>
    <scope>NUCLEOTIDE SEQUENCE [LARGE SCALE GENOMIC DNA]</scope>
    <source>
        <strain evidence="4">JCM 31037</strain>
    </source>
</reference>
<sequence>MTDNQQTKDVRAYPFAGPDRLNLDPTYAELRREQPLIRIRLPYGEDAWLATRYADVKTVLGDLRFSRAAAIGRDEPRSTPQLIQDGILTMDPPDHTRLRKLVAKAFTARRVEQLRPRAQRIADELIDRMVATGPPADLVEHFATPLPIRVICELLGVPFADQGRFHTWSEAIVSTTSLSPEQIDEYLGNLHAYMADLIAQRRHEPADDLISALVRARDENADRLTETEMVTLAAGLLAAGHETTVTQISNFGYVLLTHPVELARLRADPGLIPNAVEELLRYVPLGAASAFARYAKEDVELGGVLVRAGEPVLGALASANRDETVFAEPDRLDLTRESNPHIGFGHGVHHCVGAQLARMELQVALGSLVDRLPGLRLAVPEPELAWKSGLLVRGLSALPVTW</sequence>
<dbReference type="EMBL" id="JBHTMP010000002">
    <property type="protein sequence ID" value="MFD1319963.1"/>
    <property type="molecule type" value="Genomic_DNA"/>
</dbReference>
<dbReference type="PRINTS" id="PR00385">
    <property type="entry name" value="P450"/>
</dbReference>
<evidence type="ECO:0000256" key="1">
    <source>
        <dbReference type="ARBA" id="ARBA00010617"/>
    </source>
</evidence>
<dbReference type="Proteomes" id="UP001597260">
    <property type="component" value="Unassembled WGS sequence"/>
</dbReference>
<dbReference type="PROSITE" id="PS00086">
    <property type="entry name" value="CYTOCHROME_P450"/>
    <property type="match status" value="1"/>
</dbReference>
<dbReference type="PANTHER" id="PTHR46696">
    <property type="entry name" value="P450, PUTATIVE (EUROFUNG)-RELATED"/>
    <property type="match status" value="1"/>
</dbReference>
<keyword evidence="2" id="KW-0503">Monooxygenase</keyword>
<dbReference type="InterPro" id="IPR001128">
    <property type="entry name" value="Cyt_P450"/>
</dbReference>
<comment type="similarity">
    <text evidence="1 2">Belongs to the cytochrome P450 family.</text>
</comment>
<organism evidence="3 4">
    <name type="scientific">Micromonospora sonneratiae</name>
    <dbReference type="NCBI Taxonomy" id="1184706"/>
    <lineage>
        <taxon>Bacteria</taxon>
        <taxon>Bacillati</taxon>
        <taxon>Actinomycetota</taxon>
        <taxon>Actinomycetes</taxon>
        <taxon>Micromonosporales</taxon>
        <taxon>Micromonosporaceae</taxon>
        <taxon>Micromonospora</taxon>
    </lineage>
</organism>
<keyword evidence="2" id="KW-0479">Metal-binding</keyword>
<dbReference type="InterPro" id="IPR017972">
    <property type="entry name" value="Cyt_P450_CS"/>
</dbReference>
<dbReference type="InterPro" id="IPR002397">
    <property type="entry name" value="Cyt_P450_B"/>
</dbReference>
<dbReference type="PANTHER" id="PTHR46696:SF1">
    <property type="entry name" value="CYTOCHROME P450 YJIB-RELATED"/>
    <property type="match status" value="1"/>
</dbReference>
<keyword evidence="2" id="KW-0560">Oxidoreductase</keyword>
<proteinExistence type="inferred from homology"/>